<gene>
    <name evidence="3" type="ORF">OM076_29280</name>
</gene>
<name>A0A9X3S394_9ACTN</name>
<feature type="domain" description="BON" evidence="2">
    <location>
        <begin position="2"/>
        <end position="70"/>
    </location>
</feature>
<dbReference type="AlphaFoldDB" id="A0A9X3S394"/>
<sequence>MTDNQLRSDAQEELRWEPRVDDTSIAVSAADGVVTLRGTVGNFRDKREAANAVKRVYGTKRVENELEVRLLNADRRADADLRGDVLQALILDSFVPSTIDAKVDDGVVTLSGTAHLHFESDEAEQVAGNITGVIRVDNQVELIAPPPLEGDVRDSIKRAMERDAKLDAEGVHIESADDGKVKLTGSVRSWAERDAAVGAAWAAPGVNFVDDHLSVAY</sequence>
<protein>
    <submittedName>
        <fullName evidence="3">BON domain-containing protein</fullName>
    </submittedName>
</protein>
<dbReference type="InterPro" id="IPR007055">
    <property type="entry name" value="BON_dom"/>
</dbReference>
<evidence type="ECO:0000313" key="3">
    <source>
        <dbReference type="EMBL" id="MDA0164399.1"/>
    </source>
</evidence>
<proteinExistence type="predicted"/>
<dbReference type="PANTHER" id="PTHR34606">
    <property type="entry name" value="BON DOMAIN-CONTAINING PROTEIN"/>
    <property type="match status" value="1"/>
</dbReference>
<dbReference type="Pfam" id="PF04972">
    <property type="entry name" value="BON"/>
    <property type="match status" value="3"/>
</dbReference>
<comment type="caution">
    <text evidence="3">The sequence shown here is derived from an EMBL/GenBank/DDBJ whole genome shotgun (WGS) entry which is preliminary data.</text>
</comment>
<dbReference type="RefSeq" id="WP_270043654.1">
    <property type="nucleotide sequence ID" value="NZ_JAPDOD010000033.1"/>
</dbReference>
<dbReference type="SMART" id="SM00749">
    <property type="entry name" value="BON"/>
    <property type="match status" value="3"/>
</dbReference>
<keyword evidence="1" id="KW-0732">Signal</keyword>
<dbReference type="Gene3D" id="3.30.1340.30">
    <property type="match status" value="3"/>
</dbReference>
<dbReference type="EMBL" id="JAPDOD010000033">
    <property type="protein sequence ID" value="MDA0164399.1"/>
    <property type="molecule type" value="Genomic_DNA"/>
</dbReference>
<dbReference type="InterPro" id="IPR051686">
    <property type="entry name" value="Lipoprotein_DolP"/>
</dbReference>
<accession>A0A9X3S394</accession>
<keyword evidence="4" id="KW-1185">Reference proteome</keyword>
<evidence type="ECO:0000313" key="4">
    <source>
        <dbReference type="Proteomes" id="UP001149140"/>
    </source>
</evidence>
<dbReference type="Proteomes" id="UP001149140">
    <property type="component" value="Unassembled WGS sequence"/>
</dbReference>
<reference evidence="3" key="1">
    <citation type="submission" date="2022-10" db="EMBL/GenBank/DDBJ databases">
        <title>The WGS of Solirubrobacter ginsenosidimutans DSM 21036.</title>
        <authorList>
            <person name="Jiang Z."/>
        </authorList>
    </citation>
    <scope>NUCLEOTIDE SEQUENCE</scope>
    <source>
        <strain evidence="3">DSM 21036</strain>
    </source>
</reference>
<feature type="domain" description="BON" evidence="2">
    <location>
        <begin position="77"/>
        <end position="144"/>
    </location>
</feature>
<dbReference type="InterPro" id="IPR014004">
    <property type="entry name" value="Transpt-assoc_nodulatn_dom_bac"/>
</dbReference>
<dbReference type="PROSITE" id="PS50914">
    <property type="entry name" value="BON"/>
    <property type="match status" value="3"/>
</dbReference>
<evidence type="ECO:0000259" key="2">
    <source>
        <dbReference type="PROSITE" id="PS50914"/>
    </source>
</evidence>
<evidence type="ECO:0000256" key="1">
    <source>
        <dbReference type="ARBA" id="ARBA00022729"/>
    </source>
</evidence>
<dbReference type="PANTHER" id="PTHR34606:SF4">
    <property type="entry name" value="OUTER MEMBRANE LIPOPROTEIN DOLP"/>
    <property type="match status" value="1"/>
</dbReference>
<feature type="domain" description="BON" evidence="2">
    <location>
        <begin position="148"/>
        <end position="217"/>
    </location>
</feature>
<organism evidence="3 4">
    <name type="scientific">Solirubrobacter ginsenosidimutans</name>
    <dbReference type="NCBI Taxonomy" id="490573"/>
    <lineage>
        <taxon>Bacteria</taxon>
        <taxon>Bacillati</taxon>
        <taxon>Actinomycetota</taxon>
        <taxon>Thermoleophilia</taxon>
        <taxon>Solirubrobacterales</taxon>
        <taxon>Solirubrobacteraceae</taxon>
        <taxon>Solirubrobacter</taxon>
    </lineage>
</organism>